<name>A0AAJ3FYP0_9PSED</name>
<proteinExistence type="predicted"/>
<comment type="caution">
    <text evidence="1">The sequence shown here is derived from an EMBL/GenBank/DDBJ whole genome shotgun (WGS) entry which is preliminary data.</text>
</comment>
<reference evidence="1 2" key="1">
    <citation type="journal article" date="2020" name="Front. Plant Sci.">
        <title>Isolation of Rhizosphere Bacteria That Improve Quality and Water Stress Tolerance in Greenhouse Ornamentals.</title>
        <authorList>
            <person name="Nordstedt N.P."/>
            <person name="Jones M.L."/>
        </authorList>
    </citation>
    <scope>NUCLEOTIDE SEQUENCE [LARGE SCALE GENOMIC DNA]</scope>
    <source>
        <strain evidence="1 2">C2F7</strain>
    </source>
</reference>
<evidence type="ECO:0000313" key="2">
    <source>
        <dbReference type="Proteomes" id="UP000562723"/>
    </source>
</evidence>
<dbReference type="Proteomes" id="UP000562723">
    <property type="component" value="Unassembled WGS sequence"/>
</dbReference>
<protein>
    <submittedName>
        <fullName evidence="1">Uncharacterized protein</fullName>
    </submittedName>
</protein>
<evidence type="ECO:0000313" key="1">
    <source>
        <dbReference type="EMBL" id="NUT82795.1"/>
    </source>
</evidence>
<gene>
    <name evidence="1" type="ORF">HNO85_17765</name>
</gene>
<organism evidence="1 2">
    <name type="scientific">Pseudomonas brassicacearum</name>
    <dbReference type="NCBI Taxonomy" id="930166"/>
    <lineage>
        <taxon>Bacteria</taxon>
        <taxon>Pseudomonadati</taxon>
        <taxon>Pseudomonadota</taxon>
        <taxon>Gammaproteobacteria</taxon>
        <taxon>Pseudomonadales</taxon>
        <taxon>Pseudomonadaceae</taxon>
        <taxon>Pseudomonas</taxon>
    </lineage>
</organism>
<dbReference type="AlphaFoldDB" id="A0AAJ3FYP0"/>
<sequence>MVAEEVRITLRNLDGDDCPEVRFEFYSDQKCYFVTFVSSSLKNGVYNDVRIKIDLNEDGKRDMKDVSLLARLAQAAVPLLKIATK</sequence>
<accession>A0AAJ3FYP0</accession>
<dbReference type="EMBL" id="JABFMS010000034">
    <property type="protein sequence ID" value="NUT82795.1"/>
    <property type="molecule type" value="Genomic_DNA"/>
</dbReference>
<dbReference type="RefSeq" id="WP_153387655.1">
    <property type="nucleotide sequence ID" value="NZ_CP045701.2"/>
</dbReference>